<name>A0A3G9G817_9CAUL</name>
<sequence>MTKSASLRLAVGRFHPLSDDHVRALEDWRGEGNLIVVVVGAHMPRSSRYPFTAEEQVVMLQSVGFEAVAIEDALLPAERVVQLTAIGENAPLLSFDAGYGDELQGLWVSELTLADPEISQKTAVQRAAWLNGDTFIDVGEQVRRVMDRVLDADTYRALAEEHAYIEAYHQSWSVAPYPPVHVTVDALIRKDDRVLLIKRGGLPGRGQWALPGGFLDPHETVFAAALRELQEETGLSLSERQALQRLKGQRVFDQPERSARGRTISHVFYFDLSGMDLPALEAGDDAAALKWTGVDCALKMRAHMFEDHYLMLHHFLSTDA</sequence>
<organism evidence="5 6">
    <name type="scientific">Asticcacaulis excentricus</name>
    <dbReference type="NCBI Taxonomy" id="78587"/>
    <lineage>
        <taxon>Bacteria</taxon>
        <taxon>Pseudomonadati</taxon>
        <taxon>Pseudomonadota</taxon>
        <taxon>Alphaproteobacteria</taxon>
        <taxon>Caulobacterales</taxon>
        <taxon>Caulobacteraceae</taxon>
        <taxon>Asticcacaulis</taxon>
    </lineage>
</organism>
<evidence type="ECO:0000256" key="3">
    <source>
        <dbReference type="RuleBase" id="RU003476"/>
    </source>
</evidence>
<accession>A0A3G9G817</accession>
<dbReference type="PROSITE" id="PS00893">
    <property type="entry name" value="NUDIX_BOX"/>
    <property type="match status" value="1"/>
</dbReference>
<dbReference type="InterPro" id="IPR020476">
    <property type="entry name" value="Nudix_hydrolase"/>
</dbReference>
<proteinExistence type="inferred from homology"/>
<dbReference type="EC" id="3.6.1.13" evidence="5"/>
<dbReference type="InterPro" id="IPR015797">
    <property type="entry name" value="NUDIX_hydrolase-like_dom_sf"/>
</dbReference>
<protein>
    <submittedName>
        <fullName evidence="5">ADP-ribose pyrophosphatase</fullName>
        <ecNumber evidence="5">3.6.1.13</ecNumber>
    </submittedName>
</protein>
<reference evidence="6" key="2">
    <citation type="journal article" date="2017" name="Plant Physiol. Biochem.">
        <title>Differential oxidative and antioxidative response of duckweed Lemna minor toward plant growth promoting/inhibiting bacteria.</title>
        <authorList>
            <person name="Ishizawa H."/>
            <person name="Kuroda M."/>
            <person name="Morikawa M."/>
            <person name="Ike M."/>
        </authorList>
    </citation>
    <scope>NUCLEOTIDE SEQUENCE [LARGE SCALE GENOMIC DNA]</scope>
    <source>
        <strain evidence="6">M6</strain>
    </source>
</reference>
<reference evidence="6" key="1">
    <citation type="journal article" date="2017" name="Biotechnol. Biofuels">
        <title>Evaluation of environmental bacterial communities as a factor affecting the growth of duckweed Lemna minor.</title>
        <authorList>
            <person name="Ishizawa H."/>
            <person name="Kuroda M."/>
            <person name="Morikawa M."/>
            <person name="Ike M."/>
        </authorList>
    </citation>
    <scope>NUCLEOTIDE SEQUENCE [LARGE SCALE GENOMIC DNA]</scope>
    <source>
        <strain evidence="6">M6</strain>
    </source>
</reference>
<dbReference type="PROSITE" id="PS51462">
    <property type="entry name" value="NUDIX"/>
    <property type="match status" value="1"/>
</dbReference>
<feature type="domain" description="Nudix hydrolase" evidence="4">
    <location>
        <begin position="179"/>
        <end position="315"/>
    </location>
</feature>
<evidence type="ECO:0000313" key="5">
    <source>
        <dbReference type="EMBL" id="BBF81343.1"/>
    </source>
</evidence>
<dbReference type="SUPFAM" id="SSF55811">
    <property type="entry name" value="Nudix"/>
    <property type="match status" value="1"/>
</dbReference>
<comment type="cofactor">
    <cofactor evidence="1">
        <name>Mg(2+)</name>
        <dbReference type="ChEBI" id="CHEBI:18420"/>
    </cofactor>
</comment>
<comment type="similarity">
    <text evidence="3">Belongs to the Nudix hydrolase family.</text>
</comment>
<dbReference type="EMBL" id="AP018827">
    <property type="protein sequence ID" value="BBF81343.1"/>
    <property type="molecule type" value="Genomic_DNA"/>
</dbReference>
<dbReference type="InterPro" id="IPR000086">
    <property type="entry name" value="NUDIX_hydrolase_dom"/>
</dbReference>
<dbReference type="AlphaFoldDB" id="A0A3G9G817"/>
<gene>
    <name evidence="5" type="ORF">EM6_1941</name>
</gene>
<dbReference type="Gene3D" id="3.40.50.620">
    <property type="entry name" value="HUPs"/>
    <property type="match status" value="1"/>
</dbReference>
<evidence type="ECO:0000256" key="2">
    <source>
        <dbReference type="ARBA" id="ARBA00022801"/>
    </source>
</evidence>
<dbReference type="PANTHER" id="PTHR43736">
    <property type="entry name" value="ADP-RIBOSE PYROPHOSPHATASE"/>
    <property type="match status" value="1"/>
</dbReference>
<dbReference type="Gene3D" id="3.90.79.10">
    <property type="entry name" value="Nucleoside Triphosphate Pyrophosphohydrolase"/>
    <property type="match status" value="1"/>
</dbReference>
<keyword evidence="2 3" id="KW-0378">Hydrolase</keyword>
<dbReference type="PANTHER" id="PTHR43736:SF1">
    <property type="entry name" value="DIHYDRONEOPTERIN TRIPHOSPHATE DIPHOSPHATASE"/>
    <property type="match status" value="1"/>
</dbReference>
<dbReference type="Pfam" id="PF00293">
    <property type="entry name" value="NUDIX"/>
    <property type="match status" value="1"/>
</dbReference>
<dbReference type="CDD" id="cd18873">
    <property type="entry name" value="NUDIX_NadM_like"/>
    <property type="match status" value="1"/>
</dbReference>
<dbReference type="InterPro" id="IPR020084">
    <property type="entry name" value="NUDIX_hydrolase_CS"/>
</dbReference>
<dbReference type="Proteomes" id="UP000278756">
    <property type="component" value="Chromosome 1"/>
</dbReference>
<dbReference type="InterPro" id="IPR014729">
    <property type="entry name" value="Rossmann-like_a/b/a_fold"/>
</dbReference>
<evidence type="ECO:0000259" key="4">
    <source>
        <dbReference type="PROSITE" id="PS51462"/>
    </source>
</evidence>
<dbReference type="GO" id="GO:0047631">
    <property type="term" value="F:ADP-ribose diphosphatase activity"/>
    <property type="evidence" value="ECO:0007669"/>
    <property type="project" value="UniProtKB-EC"/>
</dbReference>
<evidence type="ECO:0000313" key="6">
    <source>
        <dbReference type="Proteomes" id="UP000278756"/>
    </source>
</evidence>
<dbReference type="PRINTS" id="PR00502">
    <property type="entry name" value="NUDIXFAMILY"/>
</dbReference>
<evidence type="ECO:0000256" key="1">
    <source>
        <dbReference type="ARBA" id="ARBA00001946"/>
    </source>
</evidence>